<feature type="compositionally biased region" description="Low complexity" evidence="2">
    <location>
        <begin position="143"/>
        <end position="175"/>
    </location>
</feature>
<evidence type="ECO:0000256" key="3">
    <source>
        <dbReference type="SAM" id="SignalP"/>
    </source>
</evidence>
<dbReference type="EMBL" id="RAPF01000004">
    <property type="protein sequence ID" value="RKF21045.1"/>
    <property type="molecule type" value="Genomic_DNA"/>
</dbReference>
<dbReference type="Gene3D" id="1.25.40.10">
    <property type="entry name" value="Tetratricopeptide repeat domain"/>
    <property type="match status" value="1"/>
</dbReference>
<dbReference type="Pfam" id="PF13174">
    <property type="entry name" value="TPR_6"/>
    <property type="match status" value="1"/>
</dbReference>
<keyword evidence="1" id="KW-0175">Coiled coil</keyword>
<comment type="caution">
    <text evidence="4">The sequence shown here is derived from an EMBL/GenBank/DDBJ whole genome shotgun (WGS) entry which is preliminary data.</text>
</comment>
<feature type="coiled-coil region" evidence="1">
    <location>
        <begin position="87"/>
        <end position="128"/>
    </location>
</feature>
<dbReference type="InterPro" id="IPR011990">
    <property type="entry name" value="TPR-like_helical_dom_sf"/>
</dbReference>
<reference evidence="4 5" key="1">
    <citation type="submission" date="2018-09" db="EMBL/GenBank/DDBJ databases">
        <title>Altererythrobacter spongiae sp. nov., isolated from a marine sponge.</title>
        <authorList>
            <person name="Zhuang L."/>
            <person name="Luo L."/>
        </authorList>
    </citation>
    <scope>NUCLEOTIDE SEQUENCE [LARGE SCALE GENOMIC DNA]</scope>
    <source>
        <strain evidence="4 5">HN-Y73</strain>
    </source>
</reference>
<organism evidence="4 5">
    <name type="scientific">Altericroceibacterium spongiae</name>
    <dbReference type="NCBI Taxonomy" id="2320269"/>
    <lineage>
        <taxon>Bacteria</taxon>
        <taxon>Pseudomonadati</taxon>
        <taxon>Pseudomonadota</taxon>
        <taxon>Alphaproteobacteria</taxon>
        <taxon>Sphingomonadales</taxon>
        <taxon>Erythrobacteraceae</taxon>
        <taxon>Altericroceibacterium</taxon>
    </lineage>
</organism>
<feature type="chain" id="PRO_5019163892" description="Tetratricopeptide repeat protein" evidence="3">
    <location>
        <begin position="35"/>
        <end position="318"/>
    </location>
</feature>
<keyword evidence="5" id="KW-1185">Reference proteome</keyword>
<evidence type="ECO:0000256" key="1">
    <source>
        <dbReference type="SAM" id="Coils"/>
    </source>
</evidence>
<proteinExistence type="predicted"/>
<sequence>MPVNISGWAKPRALATVLAVTAIGGVALPSAAYAQDADARLRKIEAEVKALQRKVFPNSDGRFFTPEVNTAQTPPTQTIGTPSTSAISDILSRLDALEGQLRQLTARSEENSNKIAQLEEKLKQVSAAPLSGATTSGPSGFIPVPESSSGNSGSPAPTPAPASSSSVSRSAPSPARVEAVQAITKPSTDDAGDDEYVYGYRLWNEGYYPEAEQQLAKFLKAYPSHWRVSYGRNLLGRAYLDEGKPREAAPYFLQNYQSDKQGVRAPDSLLYLAESMIQMGDTNRACIALAEFGDTYPALATGRLQKQYERNRSSVTCQ</sequence>
<evidence type="ECO:0000313" key="5">
    <source>
        <dbReference type="Proteomes" id="UP000284395"/>
    </source>
</evidence>
<evidence type="ECO:0000313" key="4">
    <source>
        <dbReference type="EMBL" id="RKF21045.1"/>
    </source>
</evidence>
<accession>A0A420EK28</accession>
<feature type="signal peptide" evidence="3">
    <location>
        <begin position="1"/>
        <end position="34"/>
    </location>
</feature>
<name>A0A420EK28_9SPHN</name>
<feature type="region of interest" description="Disordered" evidence="2">
    <location>
        <begin position="63"/>
        <end position="83"/>
    </location>
</feature>
<feature type="region of interest" description="Disordered" evidence="2">
    <location>
        <begin position="129"/>
        <end position="188"/>
    </location>
</feature>
<dbReference type="SUPFAM" id="SSF48452">
    <property type="entry name" value="TPR-like"/>
    <property type="match status" value="1"/>
</dbReference>
<feature type="compositionally biased region" description="Polar residues" evidence="2">
    <location>
        <begin position="67"/>
        <end position="83"/>
    </location>
</feature>
<dbReference type="InterPro" id="IPR019734">
    <property type="entry name" value="TPR_rpt"/>
</dbReference>
<gene>
    <name evidence="4" type="ORF">D6851_08860</name>
</gene>
<dbReference type="Proteomes" id="UP000284395">
    <property type="component" value="Unassembled WGS sequence"/>
</dbReference>
<dbReference type="AlphaFoldDB" id="A0A420EK28"/>
<dbReference type="OrthoDB" id="7390214at2"/>
<evidence type="ECO:0000256" key="2">
    <source>
        <dbReference type="SAM" id="MobiDB-lite"/>
    </source>
</evidence>
<keyword evidence="3" id="KW-0732">Signal</keyword>
<evidence type="ECO:0008006" key="6">
    <source>
        <dbReference type="Google" id="ProtNLM"/>
    </source>
</evidence>
<protein>
    <recommendedName>
        <fullName evidence="6">Tetratricopeptide repeat protein</fullName>
    </recommendedName>
</protein>